<feature type="domain" description="Solute-binding protein family 3/N-terminal" evidence="12">
    <location>
        <begin position="32"/>
        <end position="355"/>
    </location>
</feature>
<evidence type="ECO:0000256" key="9">
    <source>
        <dbReference type="ARBA" id="ARBA00023303"/>
    </source>
</evidence>
<feature type="signal peptide" evidence="11">
    <location>
        <begin position="1"/>
        <end position="27"/>
    </location>
</feature>
<keyword evidence="11" id="KW-0732">Signal</keyword>
<dbReference type="GO" id="GO:0015276">
    <property type="term" value="F:ligand-gated monoatomic ion channel activity"/>
    <property type="evidence" value="ECO:0007669"/>
    <property type="project" value="InterPro"/>
</dbReference>
<dbReference type="AlphaFoldDB" id="A0A2R8ATN2"/>
<dbReference type="InterPro" id="IPR001320">
    <property type="entry name" value="Iontro_rcpt_C"/>
</dbReference>
<evidence type="ECO:0000256" key="10">
    <source>
        <dbReference type="SAM" id="Phobius"/>
    </source>
</evidence>
<evidence type="ECO:0000259" key="12">
    <source>
        <dbReference type="SMART" id="SM00062"/>
    </source>
</evidence>
<evidence type="ECO:0000256" key="6">
    <source>
        <dbReference type="ARBA" id="ARBA00023136"/>
    </source>
</evidence>
<dbReference type="InterPro" id="IPR001638">
    <property type="entry name" value="Solute-binding_3/MltF_N"/>
</dbReference>
<feature type="transmembrane region" description="Helical" evidence="10">
    <location>
        <begin position="137"/>
        <end position="158"/>
    </location>
</feature>
<keyword evidence="4 10" id="KW-1133">Transmembrane helix</keyword>
<dbReference type="Pfam" id="PF00060">
    <property type="entry name" value="Lig_chan"/>
    <property type="match status" value="1"/>
</dbReference>
<dbReference type="OrthoDB" id="9768183at2"/>
<evidence type="ECO:0000256" key="2">
    <source>
        <dbReference type="ARBA" id="ARBA00022448"/>
    </source>
</evidence>
<dbReference type="Gene3D" id="1.10.287.70">
    <property type="match status" value="1"/>
</dbReference>
<dbReference type="Pfam" id="PF00497">
    <property type="entry name" value="SBP_bac_3"/>
    <property type="match status" value="1"/>
</dbReference>
<proteinExistence type="predicted"/>
<feature type="transmembrane region" description="Helical" evidence="10">
    <location>
        <begin position="202"/>
        <end position="222"/>
    </location>
</feature>
<evidence type="ECO:0000313" key="15">
    <source>
        <dbReference type="Proteomes" id="UP000244911"/>
    </source>
</evidence>
<keyword evidence="15" id="KW-1185">Reference proteome</keyword>
<keyword evidence="6 10" id="KW-0472">Membrane</keyword>
<evidence type="ECO:0000256" key="4">
    <source>
        <dbReference type="ARBA" id="ARBA00022989"/>
    </source>
</evidence>
<evidence type="ECO:0000256" key="8">
    <source>
        <dbReference type="ARBA" id="ARBA00023180"/>
    </source>
</evidence>
<reference evidence="15" key="1">
    <citation type="submission" date="2018-03" db="EMBL/GenBank/DDBJ databases">
        <authorList>
            <person name="Rodrigo-Torres L."/>
            <person name="Arahal R. D."/>
            <person name="Lucena T."/>
        </authorList>
    </citation>
    <scope>NUCLEOTIDE SEQUENCE [LARGE SCALE GENOMIC DNA]</scope>
    <source>
        <strain evidence="15">CECT 8811</strain>
    </source>
</reference>
<evidence type="ECO:0000256" key="3">
    <source>
        <dbReference type="ARBA" id="ARBA00022692"/>
    </source>
</evidence>
<keyword evidence="3 10" id="KW-0812">Transmembrane</keyword>
<keyword evidence="5" id="KW-0406">Ion transport</keyword>
<dbReference type="Gene3D" id="3.40.190.10">
    <property type="entry name" value="Periplasmic binding protein-like II"/>
    <property type="match status" value="3"/>
</dbReference>
<evidence type="ECO:0000313" key="14">
    <source>
        <dbReference type="EMBL" id="SPF79257.1"/>
    </source>
</evidence>
<organism evidence="14 15">
    <name type="scientific">Aliiroseovarius pelagivivens</name>
    <dbReference type="NCBI Taxonomy" id="1639690"/>
    <lineage>
        <taxon>Bacteria</taxon>
        <taxon>Pseudomonadati</taxon>
        <taxon>Pseudomonadota</taxon>
        <taxon>Alphaproteobacteria</taxon>
        <taxon>Rhodobacterales</taxon>
        <taxon>Paracoccaceae</taxon>
        <taxon>Aliiroseovarius</taxon>
    </lineage>
</organism>
<keyword evidence="7" id="KW-0675">Receptor</keyword>
<accession>A0A2R8ATN2</accession>
<dbReference type="GO" id="GO:0016020">
    <property type="term" value="C:membrane"/>
    <property type="evidence" value="ECO:0007669"/>
    <property type="project" value="UniProtKB-SubCell"/>
</dbReference>
<name>A0A2R8ATN2_9RHOB</name>
<dbReference type="SMART" id="SM00079">
    <property type="entry name" value="PBPe"/>
    <property type="match status" value="1"/>
</dbReference>
<dbReference type="SUPFAM" id="SSF53850">
    <property type="entry name" value="Periplasmic binding protein-like II"/>
    <property type="match status" value="1"/>
</dbReference>
<feature type="domain" description="Ionotropic glutamate receptor C-terminal" evidence="13">
    <location>
        <begin position="29"/>
        <end position="354"/>
    </location>
</feature>
<sequence length="356" mass="39044">MITQRLRHLAAVCLAVICMTTVSYAQASDLEFVTVERPPFAMSDGDAPTGFSVDLMTAIATEMGQTVSFEIVDSFPDMLDRVESITADGAIANISITRDREARMDFSQPIYHGGLRIMVPRNQERDTIWSTLFSLDLALAILAAFALLLGGGMLMWFFERDKQPYFEGNARQAMFPSFWWALNLVVNGGFEERMPRSTFGRLFGTFLVISSLFVVSVFVAHITASLTVSAISGSIHSVSDLDGKRVGTTEGSTASIFLEDRGMVYSGYDSLDALLGDFEQGELDAVIFDGPILAHYAQNEGARYGEVLDSVFRPESYGIALPTGSPLREDINVALLRLIETGAYSDLSVKWFGGPR</sequence>
<keyword evidence="8" id="KW-0325">Glycoprotein</keyword>
<evidence type="ECO:0000256" key="1">
    <source>
        <dbReference type="ARBA" id="ARBA00004141"/>
    </source>
</evidence>
<feature type="chain" id="PRO_5015349718" evidence="11">
    <location>
        <begin position="28"/>
        <end position="356"/>
    </location>
</feature>
<comment type="subcellular location">
    <subcellularLocation>
        <location evidence="1">Membrane</location>
        <topology evidence="1">Multi-pass membrane protein</topology>
    </subcellularLocation>
</comment>
<keyword evidence="9" id="KW-0407">Ion channel</keyword>
<evidence type="ECO:0000256" key="11">
    <source>
        <dbReference type="SAM" id="SignalP"/>
    </source>
</evidence>
<dbReference type="Proteomes" id="UP000244911">
    <property type="component" value="Unassembled WGS sequence"/>
</dbReference>
<dbReference type="InterPro" id="IPR015683">
    <property type="entry name" value="Ionotropic_Glu_rcpt"/>
</dbReference>
<dbReference type="PANTHER" id="PTHR18966">
    <property type="entry name" value="IONOTROPIC GLUTAMATE RECEPTOR"/>
    <property type="match status" value="1"/>
</dbReference>
<evidence type="ECO:0000259" key="13">
    <source>
        <dbReference type="SMART" id="SM00079"/>
    </source>
</evidence>
<evidence type="ECO:0000256" key="7">
    <source>
        <dbReference type="ARBA" id="ARBA00023170"/>
    </source>
</evidence>
<keyword evidence="2" id="KW-0813">Transport</keyword>
<evidence type="ECO:0000256" key="5">
    <source>
        <dbReference type="ARBA" id="ARBA00023065"/>
    </source>
</evidence>
<dbReference type="EMBL" id="OMOI01000002">
    <property type="protein sequence ID" value="SPF79257.1"/>
    <property type="molecule type" value="Genomic_DNA"/>
</dbReference>
<dbReference type="SMART" id="SM00062">
    <property type="entry name" value="PBPb"/>
    <property type="match status" value="1"/>
</dbReference>
<dbReference type="SUPFAM" id="SSF81324">
    <property type="entry name" value="Voltage-gated potassium channels"/>
    <property type="match status" value="1"/>
</dbReference>
<protein>
    <submittedName>
        <fullName evidence="14">Glutamine-binding periplasmic protein</fullName>
    </submittedName>
</protein>
<gene>
    <name evidence="14" type="primary">glnH_2</name>
    <name evidence="14" type="ORF">ALP8811_03196</name>
</gene>